<evidence type="ECO:0000259" key="5">
    <source>
        <dbReference type="PROSITE" id="PS51767"/>
    </source>
</evidence>
<evidence type="ECO:0000256" key="4">
    <source>
        <dbReference type="SAM" id="SignalP"/>
    </source>
</evidence>
<dbReference type="InterPro" id="IPR021109">
    <property type="entry name" value="Peptidase_aspartic_dom_sf"/>
</dbReference>
<accession>D8Q8M0</accession>
<sequence length="476" mass="50433">MLPVAFVLLSLLAAGQPSLASPLPGPAHGNPLALSRRGMRQSPAGNTTKIPLFDDQFVARELHNVLSKYKKAPDALQGINLAPERNLDSPLDVSANVTAGTTNIDPNAVGGPNADAQEAPLLSGPQPPVNVVTGSATSGHLPLKDFMSGSLDLLYYGPIGIGTPAQRLTVDIDTGSADLWVPVDCDNCQGGDSARRQFDKSASSTYIAGNNQEVTINYGSGSVSGVVASDMVTIAGLHIEKQTFLAVNSESDDFNSLPSDGLIGLAFPSIAQTKQPTVLENLYVQGQIKTPTFSVHLERGHEQGSELCLGCYDSSKATGPTTWVPINTRTYWTVPMDGIGANTGHSTPTDIYAAIDTGTTLIYLPGGVAAKFYAMINGSKPAPQYGPEYFTYPCNSKLDINFIFNGQSFSMNQYDFNLGRTGVNSPDCVGGIIAMGSDFPSNLAIIGDEFLKSWYTTFDFSSHGRVGFAPSINNRH</sequence>
<evidence type="ECO:0000256" key="1">
    <source>
        <dbReference type="ARBA" id="ARBA00007447"/>
    </source>
</evidence>
<dbReference type="CDD" id="cd05471">
    <property type="entry name" value="pepsin_like"/>
    <property type="match status" value="1"/>
</dbReference>
<dbReference type="FunFam" id="2.40.70.10:FF:000008">
    <property type="entry name" value="Cathepsin D"/>
    <property type="match status" value="1"/>
</dbReference>
<dbReference type="VEuPathDB" id="FungiDB:SCHCODRAFT_02508594"/>
<evidence type="ECO:0000313" key="7">
    <source>
        <dbReference type="Proteomes" id="UP000007431"/>
    </source>
</evidence>
<dbReference type="PROSITE" id="PS51767">
    <property type="entry name" value="PEPTIDASE_A1"/>
    <property type="match status" value="1"/>
</dbReference>
<dbReference type="GO" id="GO:0004190">
    <property type="term" value="F:aspartic-type endopeptidase activity"/>
    <property type="evidence" value="ECO:0007669"/>
    <property type="project" value="InterPro"/>
</dbReference>
<dbReference type="InterPro" id="IPR033121">
    <property type="entry name" value="PEPTIDASE_A1"/>
</dbReference>
<dbReference type="Gene3D" id="2.40.70.10">
    <property type="entry name" value="Acid Proteases"/>
    <property type="match status" value="2"/>
</dbReference>
<dbReference type="FunCoup" id="D8Q8M0">
    <property type="interactions" value="47"/>
</dbReference>
<dbReference type="EMBL" id="GL377308">
    <property type="protein sequence ID" value="EFI95090.1"/>
    <property type="molecule type" value="Genomic_DNA"/>
</dbReference>
<feature type="domain" description="Peptidase A1" evidence="5">
    <location>
        <begin position="155"/>
        <end position="469"/>
    </location>
</feature>
<evidence type="ECO:0000313" key="6">
    <source>
        <dbReference type="EMBL" id="EFI95090.1"/>
    </source>
</evidence>
<dbReference type="OMA" id="SEICFGC"/>
<dbReference type="Proteomes" id="UP000007431">
    <property type="component" value="Unassembled WGS sequence"/>
</dbReference>
<dbReference type="MEROPS" id="A01.053"/>
<dbReference type="eggNOG" id="KOG1339">
    <property type="taxonomic scope" value="Eukaryota"/>
</dbReference>
<dbReference type="HOGENOM" id="CLU_013253_1_4_1"/>
<dbReference type="InterPro" id="IPR001461">
    <property type="entry name" value="Aspartic_peptidase_A1"/>
</dbReference>
<organism evidence="7">
    <name type="scientific">Schizophyllum commune (strain H4-8 / FGSC 9210)</name>
    <name type="common">Split gill fungus</name>
    <dbReference type="NCBI Taxonomy" id="578458"/>
    <lineage>
        <taxon>Eukaryota</taxon>
        <taxon>Fungi</taxon>
        <taxon>Dikarya</taxon>
        <taxon>Basidiomycota</taxon>
        <taxon>Agaricomycotina</taxon>
        <taxon>Agaricomycetes</taxon>
        <taxon>Agaricomycetidae</taxon>
        <taxon>Agaricales</taxon>
        <taxon>Schizophyllaceae</taxon>
        <taxon>Schizophyllum</taxon>
    </lineage>
</organism>
<protein>
    <recommendedName>
        <fullName evidence="5">Peptidase A1 domain-containing protein</fullName>
    </recommendedName>
</protein>
<feature type="active site" evidence="2">
    <location>
        <position position="356"/>
    </location>
</feature>
<dbReference type="PANTHER" id="PTHR47966:SF51">
    <property type="entry name" value="BETA-SITE APP-CLEAVING ENZYME, ISOFORM A-RELATED"/>
    <property type="match status" value="1"/>
</dbReference>
<reference evidence="6 7" key="1">
    <citation type="journal article" date="2010" name="Nat. Biotechnol.">
        <title>Genome sequence of the model mushroom Schizophyllum commune.</title>
        <authorList>
            <person name="Ohm R.A."/>
            <person name="de Jong J.F."/>
            <person name="Lugones L.G."/>
            <person name="Aerts A."/>
            <person name="Kothe E."/>
            <person name="Stajich J.E."/>
            <person name="de Vries R.P."/>
            <person name="Record E."/>
            <person name="Levasseur A."/>
            <person name="Baker S.E."/>
            <person name="Bartholomew K.A."/>
            <person name="Coutinho P.M."/>
            <person name="Erdmann S."/>
            <person name="Fowler T.J."/>
            <person name="Gathman A.C."/>
            <person name="Lombard V."/>
            <person name="Henrissat B."/>
            <person name="Knabe N."/>
            <person name="Kuees U."/>
            <person name="Lilly W.W."/>
            <person name="Lindquist E."/>
            <person name="Lucas S."/>
            <person name="Magnuson J.K."/>
            <person name="Piumi F."/>
            <person name="Raudaskoski M."/>
            <person name="Salamov A."/>
            <person name="Schmutz J."/>
            <person name="Schwarze F.W.M.R."/>
            <person name="vanKuyk P.A."/>
            <person name="Horton J.S."/>
            <person name="Grigoriev I.V."/>
            <person name="Woesten H.A.B."/>
        </authorList>
    </citation>
    <scope>NUCLEOTIDE SEQUENCE [LARGE SCALE GENOMIC DNA]</scope>
    <source>
        <strain evidence="7">H4-8 / FGSC 9210</strain>
    </source>
</reference>
<dbReference type="GO" id="GO:0006508">
    <property type="term" value="P:proteolysis"/>
    <property type="evidence" value="ECO:0007669"/>
    <property type="project" value="InterPro"/>
</dbReference>
<keyword evidence="4" id="KW-0732">Signal</keyword>
<dbReference type="Pfam" id="PF00026">
    <property type="entry name" value="Asp"/>
    <property type="match status" value="1"/>
</dbReference>
<proteinExistence type="inferred from homology"/>
<name>D8Q8M0_SCHCM</name>
<gene>
    <name evidence="6" type="ORF">SCHCODRAFT_82617</name>
</gene>
<keyword evidence="7" id="KW-1185">Reference proteome</keyword>
<comment type="similarity">
    <text evidence="1">Belongs to the peptidase A1 family.</text>
</comment>
<dbReference type="SUPFAM" id="SSF50630">
    <property type="entry name" value="Acid proteases"/>
    <property type="match status" value="1"/>
</dbReference>
<feature type="active site" evidence="2">
    <location>
        <position position="173"/>
    </location>
</feature>
<dbReference type="PRINTS" id="PR00792">
    <property type="entry name" value="PEPSIN"/>
</dbReference>
<feature type="chain" id="PRO_5003120703" description="Peptidase A1 domain-containing protein" evidence="4">
    <location>
        <begin position="21"/>
        <end position="476"/>
    </location>
</feature>
<feature type="signal peptide" evidence="4">
    <location>
        <begin position="1"/>
        <end position="20"/>
    </location>
</feature>
<evidence type="ECO:0000256" key="3">
    <source>
        <dbReference type="SAM" id="MobiDB-lite"/>
    </source>
</evidence>
<dbReference type="AlphaFoldDB" id="D8Q8M0"/>
<dbReference type="InParanoid" id="D8Q8M0"/>
<dbReference type="InterPro" id="IPR034164">
    <property type="entry name" value="Pepsin-like_dom"/>
</dbReference>
<feature type="region of interest" description="Disordered" evidence="3">
    <location>
        <begin position="19"/>
        <end position="48"/>
    </location>
</feature>
<evidence type="ECO:0000256" key="2">
    <source>
        <dbReference type="PIRSR" id="PIRSR601461-1"/>
    </source>
</evidence>
<dbReference type="PANTHER" id="PTHR47966">
    <property type="entry name" value="BETA-SITE APP-CLEAVING ENZYME, ISOFORM A-RELATED"/>
    <property type="match status" value="1"/>
</dbReference>